<evidence type="ECO:0000256" key="1">
    <source>
        <dbReference type="ARBA" id="ARBA00004123"/>
    </source>
</evidence>
<dbReference type="EMBL" id="CVQH01018446">
    <property type="protein sequence ID" value="CRK25132.1"/>
    <property type="molecule type" value="Genomic_DNA"/>
</dbReference>
<dbReference type="InterPro" id="IPR037850">
    <property type="entry name" value="RBBP5/Swd1"/>
</dbReference>
<dbReference type="SUPFAM" id="SSF50978">
    <property type="entry name" value="WD40 repeat-like"/>
    <property type="match status" value="1"/>
</dbReference>
<evidence type="ECO:0000256" key="3">
    <source>
        <dbReference type="ARBA" id="ARBA00022737"/>
    </source>
</evidence>
<dbReference type="Pfam" id="PF00400">
    <property type="entry name" value="WD40"/>
    <property type="match status" value="2"/>
</dbReference>
<dbReference type="PANTHER" id="PTHR44040:SF1">
    <property type="entry name" value="RETINOBLASTOMA-BINDING PROTEIN 5"/>
    <property type="match status" value="1"/>
</dbReference>
<keyword evidence="8" id="KW-1185">Reference proteome</keyword>
<dbReference type="Gene3D" id="2.130.10.10">
    <property type="entry name" value="YVTN repeat-like/Quinoprotein amine dehydrogenase"/>
    <property type="match status" value="2"/>
</dbReference>
<dbReference type="InterPro" id="IPR001680">
    <property type="entry name" value="WD40_rpt"/>
</dbReference>
<dbReference type="STRING" id="100787.A0A0G4LT00"/>
<evidence type="ECO:0000313" key="8">
    <source>
        <dbReference type="Proteomes" id="UP000044602"/>
    </source>
</evidence>
<evidence type="ECO:0000256" key="5">
    <source>
        <dbReference type="PROSITE-ProRule" id="PRU00221"/>
    </source>
</evidence>
<comment type="subcellular location">
    <subcellularLocation>
        <location evidence="1">Nucleus</location>
    </subcellularLocation>
</comment>
<feature type="region of interest" description="Disordered" evidence="6">
    <location>
        <begin position="436"/>
        <end position="477"/>
    </location>
</feature>
<reference evidence="8" key="1">
    <citation type="submission" date="2015-05" db="EMBL/GenBank/DDBJ databases">
        <authorList>
            <person name="Fogelqvist Johan"/>
        </authorList>
    </citation>
    <scope>NUCLEOTIDE SEQUENCE [LARGE SCALE GENOMIC DNA]</scope>
</reference>
<feature type="repeat" description="WD" evidence="5">
    <location>
        <begin position="30"/>
        <end position="63"/>
    </location>
</feature>
<dbReference type="PROSITE" id="PS50294">
    <property type="entry name" value="WD_REPEATS_REGION"/>
    <property type="match status" value="1"/>
</dbReference>
<evidence type="ECO:0000256" key="2">
    <source>
        <dbReference type="ARBA" id="ARBA00022574"/>
    </source>
</evidence>
<dbReference type="InterPro" id="IPR036322">
    <property type="entry name" value="WD40_repeat_dom_sf"/>
</dbReference>
<keyword evidence="4" id="KW-0539">Nucleus</keyword>
<keyword evidence="3" id="KW-0677">Repeat</keyword>
<dbReference type="PROSITE" id="PS50082">
    <property type="entry name" value="WD_REPEATS_2"/>
    <property type="match status" value="2"/>
</dbReference>
<feature type="compositionally biased region" description="Basic residues" evidence="6">
    <location>
        <begin position="466"/>
        <end position="477"/>
    </location>
</feature>
<sequence length="477" mass="53857">MNLLLADPEEAVEYIEQITNTNTIRSGHATCLRFNKTGDFLASGRVDGTLVVWDIETMGVARKMRGHNRSITSLSWSGCGRYLLSACQGWKVILWDLQDGTKYREVRFRAPAYIAELHPHNHNLFVASLFEAQPMLVDVTEPVEVKHALTSIPKRSSGDGDDALAEKHAKEDAKQTTTVTIFTASGDHIIAGTNKGWINIIDVKSRSVIHSGKQCNGVITTLRLTRSGRDLLVNSQDRKVRTFYVPDLNAKDLDVDTLYLIKEHEFEDQVNRLSWNHVTFTATGEYVAASTYNNHEIYVWERRTGSLTRILDGPKEEQGVIEWHPQRHFLATCGLETGRIYVWSIVPEQKWARLAPDFAQVEENQEYVEREDEFDIYGQEELTKRRLDAEDEDVDVVTPFENGALEQQNAGEGGRQGKFRMPILFDLADSDSEEEFVAVSTGTMRRRSPGADGEILDDMSADKKAPAKRRGAKGRKK</sequence>
<proteinExistence type="predicted"/>
<evidence type="ECO:0000313" key="7">
    <source>
        <dbReference type="EMBL" id="CRK25132.1"/>
    </source>
</evidence>
<feature type="repeat" description="WD" evidence="5">
    <location>
        <begin position="64"/>
        <end position="105"/>
    </location>
</feature>
<gene>
    <name evidence="7" type="ORF">BN1708_014154</name>
</gene>
<evidence type="ECO:0000256" key="6">
    <source>
        <dbReference type="SAM" id="MobiDB-lite"/>
    </source>
</evidence>
<organism evidence="7 8">
    <name type="scientific">Verticillium longisporum</name>
    <name type="common">Verticillium dahliae var. longisporum</name>
    <dbReference type="NCBI Taxonomy" id="100787"/>
    <lineage>
        <taxon>Eukaryota</taxon>
        <taxon>Fungi</taxon>
        <taxon>Dikarya</taxon>
        <taxon>Ascomycota</taxon>
        <taxon>Pezizomycotina</taxon>
        <taxon>Sordariomycetes</taxon>
        <taxon>Hypocreomycetidae</taxon>
        <taxon>Glomerellales</taxon>
        <taxon>Plectosphaerellaceae</taxon>
        <taxon>Verticillium</taxon>
    </lineage>
</organism>
<protein>
    <submittedName>
        <fullName evidence="7">Uncharacterized protein</fullName>
    </submittedName>
</protein>
<dbReference type="InterPro" id="IPR015943">
    <property type="entry name" value="WD40/YVTN_repeat-like_dom_sf"/>
</dbReference>
<dbReference type="GO" id="GO:0048188">
    <property type="term" value="C:Set1C/COMPASS complex"/>
    <property type="evidence" value="ECO:0007669"/>
    <property type="project" value="InterPro"/>
</dbReference>
<dbReference type="SMART" id="SM00320">
    <property type="entry name" value="WD40"/>
    <property type="match status" value="5"/>
</dbReference>
<accession>A0A0G4LT00</accession>
<dbReference type="PROSITE" id="PS00678">
    <property type="entry name" value="WD_REPEATS_1"/>
    <property type="match status" value="1"/>
</dbReference>
<name>A0A0G4LT00_VERLO</name>
<dbReference type="InterPro" id="IPR019775">
    <property type="entry name" value="WD40_repeat_CS"/>
</dbReference>
<dbReference type="AlphaFoldDB" id="A0A0G4LT00"/>
<keyword evidence="2 5" id="KW-0853">WD repeat</keyword>
<evidence type="ECO:0000256" key="4">
    <source>
        <dbReference type="ARBA" id="ARBA00023242"/>
    </source>
</evidence>
<dbReference type="PANTHER" id="PTHR44040">
    <property type="entry name" value="RETINOBLASTOMA-BINDING PROTEIN 5"/>
    <property type="match status" value="1"/>
</dbReference>
<dbReference type="Proteomes" id="UP000044602">
    <property type="component" value="Unassembled WGS sequence"/>
</dbReference>